<organism evidence="7 8">
    <name type="scientific">Melanocharis versteri</name>
    <name type="common">Fan-tailed berrypecker</name>
    <dbReference type="NCBI Taxonomy" id="254552"/>
    <lineage>
        <taxon>Eukaryota</taxon>
        <taxon>Metazoa</taxon>
        <taxon>Chordata</taxon>
        <taxon>Craniata</taxon>
        <taxon>Vertebrata</taxon>
        <taxon>Euteleostomi</taxon>
        <taxon>Archelosauria</taxon>
        <taxon>Archosauria</taxon>
        <taxon>Dinosauria</taxon>
        <taxon>Saurischia</taxon>
        <taxon>Theropoda</taxon>
        <taxon>Coelurosauria</taxon>
        <taxon>Aves</taxon>
        <taxon>Neognathae</taxon>
        <taxon>Neoaves</taxon>
        <taxon>Telluraves</taxon>
        <taxon>Australaves</taxon>
        <taxon>Passeriformes</taxon>
        <taxon>Passeroidea</taxon>
        <taxon>Melanocharitidae</taxon>
        <taxon>Melanocharis</taxon>
    </lineage>
</organism>
<feature type="domain" description="Cadherin" evidence="6">
    <location>
        <begin position="256"/>
        <end position="364"/>
    </location>
</feature>
<evidence type="ECO:0000256" key="2">
    <source>
        <dbReference type="ARBA" id="ARBA00022692"/>
    </source>
</evidence>
<gene>
    <name evidence="7" type="primary">Cdhr4</name>
    <name evidence="7" type="ORF">MELVER_R10897</name>
</gene>
<evidence type="ECO:0000256" key="1">
    <source>
        <dbReference type="ARBA" id="ARBA00004370"/>
    </source>
</evidence>
<dbReference type="PROSITE" id="PS50268">
    <property type="entry name" value="CADHERIN_2"/>
    <property type="match status" value="2"/>
</dbReference>
<evidence type="ECO:0000256" key="3">
    <source>
        <dbReference type="ARBA" id="ARBA00022989"/>
    </source>
</evidence>
<comment type="subcellular location">
    <subcellularLocation>
        <location evidence="1">Membrane</location>
    </subcellularLocation>
</comment>
<dbReference type="AlphaFoldDB" id="A0A7K7ZTK1"/>
<dbReference type="Pfam" id="PF00028">
    <property type="entry name" value="Cadherin"/>
    <property type="match status" value="1"/>
</dbReference>
<evidence type="ECO:0000256" key="5">
    <source>
        <dbReference type="PROSITE-ProRule" id="PRU00043"/>
    </source>
</evidence>
<dbReference type="Proteomes" id="UP000538725">
    <property type="component" value="Unassembled WGS sequence"/>
</dbReference>
<dbReference type="PRINTS" id="PR00205">
    <property type="entry name" value="CADHERIN"/>
</dbReference>
<dbReference type="GO" id="GO:0005886">
    <property type="term" value="C:plasma membrane"/>
    <property type="evidence" value="ECO:0007669"/>
    <property type="project" value="UniProtKB-SubCell"/>
</dbReference>
<dbReference type="SMART" id="SM00112">
    <property type="entry name" value="CA"/>
    <property type="match status" value="4"/>
</dbReference>
<dbReference type="PANTHER" id="PTHR24026:SF126">
    <property type="entry name" value="PROTOCADHERIN FAT 4"/>
    <property type="match status" value="1"/>
</dbReference>
<evidence type="ECO:0000256" key="4">
    <source>
        <dbReference type="ARBA" id="ARBA00023136"/>
    </source>
</evidence>
<evidence type="ECO:0000313" key="8">
    <source>
        <dbReference type="Proteomes" id="UP000538725"/>
    </source>
</evidence>
<dbReference type="InterPro" id="IPR002126">
    <property type="entry name" value="Cadherin-like_dom"/>
</dbReference>
<dbReference type="CDD" id="cd11304">
    <property type="entry name" value="Cadherin_repeat"/>
    <property type="match status" value="3"/>
</dbReference>
<keyword evidence="4" id="KW-0472">Membrane</keyword>
<feature type="domain" description="Cadherin" evidence="6">
    <location>
        <begin position="364"/>
        <end position="477"/>
    </location>
</feature>
<name>A0A7K7ZTK1_9PASE</name>
<dbReference type="EMBL" id="VZTG01006051">
    <property type="protein sequence ID" value="NXA92548.1"/>
    <property type="molecule type" value="Genomic_DNA"/>
</dbReference>
<keyword evidence="2" id="KW-0812">Transmembrane</keyword>
<feature type="non-terminal residue" evidence="7">
    <location>
        <position position="703"/>
    </location>
</feature>
<keyword evidence="5" id="KW-0106">Calcium</keyword>
<sequence length="703" mass="76025">QVTLRAGAELDARQVNQYTLILRAACPGEDEVEGRLFVRVTAGQVLRCDTPFASAEGDVVQVLADVAPRTPLYAVLPQPLGGLTGFPSPSFLQFRLRNHNTPLTLTHRGLVLAPDNGFDPSKDTQTFRLEIEVMDRHGHNCSGAVRVEVLPSRRPRVTFPEPHRAVTVTESIGPWEVVTQVHARGDNVRYAIFAPVTPALFTIDEVTGEIRSTHRLEGISAHLLIRAYNALHPDDHATATVNITVQGTNPQAPRCVPAIFVSQVPETVSPGSTLVTLRCTDSTSSDGCLHYDLEGPPSSRSHFCMEGPQLKVNTTLDYDSEATAALGFQFTATIVVTVGGQPQQSTRVPVLVTVTPVNEFKPACPSGATFTVPETAAFGSIVGRVAGTDRDYPPDSLEYSLEGGSGPAQPFSIDRHTGEIRVLGPLDSRQQKSYRLAVRLTDTHNDLDLRKRQSLLCDVSVRLQAVRDQLPVCTPEVQELRITAGTPGSRQPVTRLLCHSSPDSAALTYTIVGGNEDGRFRLEGNTLVYLPNDRAEPRPFVLLVEVWGGSGGRRRSSVVALVVHVTPRSTPMPPSATAPLTTLQKEPLVVTQTEAVWHPPAWFVAVLTVSGALLLATLGCMARNLLCRPPCAACLHSKEETCKPTGRITATSSSITAPRKSPVALSSLFALSSTQGQFDGRAQDPRTGRDYLFNSVTGARRWI</sequence>
<keyword evidence="3" id="KW-1133">Transmembrane helix</keyword>
<evidence type="ECO:0000313" key="7">
    <source>
        <dbReference type="EMBL" id="NXA92548.1"/>
    </source>
</evidence>
<dbReference type="InterPro" id="IPR015919">
    <property type="entry name" value="Cadherin-like_sf"/>
</dbReference>
<proteinExistence type="predicted"/>
<accession>A0A7K7ZTK1</accession>
<evidence type="ECO:0000259" key="6">
    <source>
        <dbReference type="PROSITE" id="PS50268"/>
    </source>
</evidence>
<dbReference type="PANTHER" id="PTHR24026">
    <property type="entry name" value="FAT ATYPICAL CADHERIN-RELATED"/>
    <property type="match status" value="1"/>
</dbReference>
<feature type="non-terminal residue" evidence="7">
    <location>
        <position position="1"/>
    </location>
</feature>
<dbReference type="Gene3D" id="2.60.40.60">
    <property type="entry name" value="Cadherins"/>
    <property type="match status" value="3"/>
</dbReference>
<dbReference type="SUPFAM" id="SSF49313">
    <property type="entry name" value="Cadherin-like"/>
    <property type="match status" value="4"/>
</dbReference>
<comment type="caution">
    <text evidence="7">The sequence shown here is derived from an EMBL/GenBank/DDBJ whole genome shotgun (WGS) entry which is preliminary data.</text>
</comment>
<dbReference type="GO" id="GO:0005509">
    <property type="term" value="F:calcium ion binding"/>
    <property type="evidence" value="ECO:0007669"/>
    <property type="project" value="UniProtKB-UniRule"/>
</dbReference>
<reference evidence="7 8" key="1">
    <citation type="submission" date="2019-09" db="EMBL/GenBank/DDBJ databases">
        <title>Bird 10,000 Genomes (B10K) Project - Family phase.</title>
        <authorList>
            <person name="Zhang G."/>
        </authorList>
    </citation>
    <scope>NUCLEOTIDE SEQUENCE [LARGE SCALE GENOMIC DNA]</scope>
    <source>
        <strain evidence="7">B10K-DU-029-37</strain>
        <tissue evidence="7">Liver</tissue>
    </source>
</reference>
<protein>
    <submittedName>
        <fullName evidence="7">CDHR4 protein</fullName>
    </submittedName>
</protein>
<keyword evidence="8" id="KW-1185">Reference proteome</keyword>
<dbReference type="GO" id="GO:0007156">
    <property type="term" value="P:homophilic cell adhesion via plasma membrane adhesion molecules"/>
    <property type="evidence" value="ECO:0007669"/>
    <property type="project" value="InterPro"/>
</dbReference>